<organism evidence="2 3">
    <name type="scientific">Coprobacter secundus subsp. similis</name>
    <dbReference type="NCBI Taxonomy" id="2751153"/>
    <lineage>
        <taxon>Bacteria</taxon>
        <taxon>Pseudomonadati</taxon>
        <taxon>Bacteroidota</taxon>
        <taxon>Bacteroidia</taxon>
        <taxon>Bacteroidales</taxon>
        <taxon>Barnesiellaceae</taxon>
        <taxon>Coprobacter</taxon>
    </lineage>
</organism>
<dbReference type="Pfam" id="PF00534">
    <property type="entry name" value="Glycos_transf_1"/>
    <property type="match status" value="1"/>
</dbReference>
<dbReference type="RefSeq" id="WP_200755063.1">
    <property type="nucleotide sequence ID" value="NZ_AP023322.1"/>
</dbReference>
<dbReference type="InterPro" id="IPR001296">
    <property type="entry name" value="Glyco_trans_1"/>
</dbReference>
<dbReference type="SUPFAM" id="SSF53756">
    <property type="entry name" value="UDP-Glycosyltransferase/glycogen phosphorylase"/>
    <property type="match status" value="1"/>
</dbReference>
<dbReference type="Proteomes" id="UP000594042">
    <property type="component" value="Chromosome"/>
</dbReference>
<dbReference type="EMBL" id="AP023322">
    <property type="protein sequence ID" value="BCI64461.1"/>
    <property type="molecule type" value="Genomic_DNA"/>
</dbReference>
<sequence length="347" mass="41064">MKLDKNIILIDTNPDEGKNFCKALSESTQIEWHLIDCISNEGRTHKYINIIRYFKYFIFPLRVFLNRKKIDNIVTWQQFYGLIYAFYCRLFHIKKKQSLLIMTFIYKRKKGIIGKIYHQFIKYIITSKYIDILICTTNKERFIYSDLFNVNINKFAFVPWGIPDYKSKVYTDESSKEKFIFSTGRSNRDWDFLIKNLKNTEYKLKIACDELQYKILNNIEIYNDIHGLKLFQYFQNCYCVIISIEDPNIASGQTVLLYAMQFKKPLIVTKSSGLTDDYIINNYNGLIIEKNKDELLDALEKIYNDKCLYEKLATNGYNEYETKYSTSMLGKNIGSVLLNSSILVKSF</sequence>
<gene>
    <name evidence="2" type="ORF">Cop2CBH44_28140</name>
</gene>
<proteinExistence type="predicted"/>
<accession>A0A7G1I1I5</accession>
<feature type="domain" description="Glycosyl transferase family 1" evidence="1">
    <location>
        <begin position="201"/>
        <end position="318"/>
    </location>
</feature>
<dbReference type="AlphaFoldDB" id="A0A7G1I1I5"/>
<dbReference type="Gene3D" id="3.40.50.2000">
    <property type="entry name" value="Glycogen Phosphorylase B"/>
    <property type="match status" value="1"/>
</dbReference>
<dbReference type="GO" id="GO:0016757">
    <property type="term" value="F:glycosyltransferase activity"/>
    <property type="evidence" value="ECO:0007669"/>
    <property type="project" value="InterPro"/>
</dbReference>
<reference evidence="3" key="1">
    <citation type="submission" date="2020-07" db="EMBL/GenBank/DDBJ databases">
        <title>Complete genome sequencing of Coprobacter sp. strain 2CBH44.</title>
        <authorList>
            <person name="Sakamoto M."/>
            <person name="Murakami T."/>
            <person name="Mori H."/>
        </authorList>
    </citation>
    <scope>NUCLEOTIDE SEQUENCE [LARGE SCALE GENOMIC DNA]</scope>
    <source>
        <strain evidence="3">2CBH44</strain>
    </source>
</reference>
<keyword evidence="3" id="KW-1185">Reference proteome</keyword>
<protein>
    <recommendedName>
        <fullName evidence="1">Glycosyl transferase family 1 domain-containing protein</fullName>
    </recommendedName>
</protein>
<name>A0A7G1I1I5_9BACT</name>
<dbReference type="KEGG" id="copr:Cop2CBH44_28140"/>
<evidence type="ECO:0000313" key="2">
    <source>
        <dbReference type="EMBL" id="BCI64461.1"/>
    </source>
</evidence>
<evidence type="ECO:0000313" key="3">
    <source>
        <dbReference type="Proteomes" id="UP000594042"/>
    </source>
</evidence>
<evidence type="ECO:0000259" key="1">
    <source>
        <dbReference type="Pfam" id="PF00534"/>
    </source>
</evidence>